<name>A0A0K2VVL3_MESPL</name>
<dbReference type="Proteomes" id="UP000182888">
    <property type="component" value="Unassembled WGS sequence"/>
</dbReference>
<sequence length="64" mass="6793">MGNLLNPGKAAAAAAAKQRQEQAVANDRQLAELRAQDADSGASRRNPRGRRLFVTDASSKNTLS</sequence>
<feature type="region of interest" description="Disordered" evidence="1">
    <location>
        <begin position="1"/>
        <end position="64"/>
    </location>
</feature>
<evidence type="ECO:0000313" key="3">
    <source>
        <dbReference type="Proteomes" id="UP000182888"/>
    </source>
</evidence>
<gene>
    <name evidence="2" type="ORF">MPL1032_190150</name>
</gene>
<protein>
    <submittedName>
        <fullName evidence="2">Uncharacterized protein</fullName>
    </submittedName>
</protein>
<evidence type="ECO:0000313" key="2">
    <source>
        <dbReference type="EMBL" id="CDX54561.1"/>
    </source>
</evidence>
<reference evidence="3" key="1">
    <citation type="submission" date="2014-08" db="EMBL/GenBank/DDBJ databases">
        <authorList>
            <person name="Edwards T."/>
        </authorList>
    </citation>
    <scope>NUCLEOTIDE SEQUENCE [LARGE SCALE GENOMIC DNA]</scope>
</reference>
<dbReference type="EMBL" id="CCND01000011">
    <property type="protein sequence ID" value="CDX54561.1"/>
    <property type="molecule type" value="Genomic_DNA"/>
</dbReference>
<organism evidence="2 3">
    <name type="scientific">Mesorhizobium plurifarium</name>
    <dbReference type="NCBI Taxonomy" id="69974"/>
    <lineage>
        <taxon>Bacteria</taxon>
        <taxon>Pseudomonadati</taxon>
        <taxon>Pseudomonadota</taxon>
        <taxon>Alphaproteobacteria</taxon>
        <taxon>Hyphomicrobiales</taxon>
        <taxon>Phyllobacteriaceae</taxon>
        <taxon>Mesorhizobium</taxon>
    </lineage>
</organism>
<dbReference type="AlphaFoldDB" id="A0A0K2VVL3"/>
<accession>A0A0K2VVL3</accession>
<evidence type="ECO:0000256" key="1">
    <source>
        <dbReference type="SAM" id="MobiDB-lite"/>
    </source>
</evidence>
<proteinExistence type="predicted"/>